<evidence type="ECO:0000313" key="3">
    <source>
        <dbReference type="EMBL" id="KAG2171731.1"/>
    </source>
</evidence>
<dbReference type="AlphaFoldDB" id="A0A8H7PD62"/>
<name>A0A8H7PD62_MORIS</name>
<keyword evidence="1" id="KW-0732">Signal</keyword>
<protein>
    <recommendedName>
        <fullName evidence="2">Yeast cell wall synthesis Kre9/Knh1-like N-terminal domain-containing protein</fullName>
    </recommendedName>
</protein>
<dbReference type="EMBL" id="JAEPQZ010000019">
    <property type="protein sequence ID" value="KAG2171731.1"/>
    <property type="molecule type" value="Genomic_DNA"/>
</dbReference>
<dbReference type="OrthoDB" id="2385813at2759"/>
<dbReference type="Pfam" id="PF10342">
    <property type="entry name" value="Kre9_KNH"/>
    <property type="match status" value="1"/>
</dbReference>
<keyword evidence="4" id="KW-1185">Reference proteome</keyword>
<comment type="caution">
    <text evidence="3">The sequence shown here is derived from an EMBL/GenBank/DDBJ whole genome shotgun (WGS) entry which is preliminary data.</text>
</comment>
<sequence length="200" mass="21575">MLYPVKVMTAALAAESLATTNSAPTSNSNFGDSFGCSITLPSHNEQVSIGSTVLISWVVEPNALTDHANIEVDLLQLAKGREDVIGKIKSKISSDTRSIAWYIDNSIPVDDSYYIRISSHPSMKCYGPTFNIGKFHGDDIAKMAKKSSNQKSSIVVPAGDPQENLQVANQNTIASSSHRMDNNLTNLVAGLLVFGAFLWV</sequence>
<evidence type="ECO:0000313" key="4">
    <source>
        <dbReference type="Proteomes" id="UP000654370"/>
    </source>
</evidence>
<evidence type="ECO:0000256" key="1">
    <source>
        <dbReference type="ARBA" id="ARBA00022729"/>
    </source>
</evidence>
<gene>
    <name evidence="3" type="ORF">INT43_008111</name>
</gene>
<dbReference type="Proteomes" id="UP000654370">
    <property type="component" value="Unassembled WGS sequence"/>
</dbReference>
<reference evidence="3" key="1">
    <citation type="submission" date="2020-12" db="EMBL/GenBank/DDBJ databases">
        <title>Metabolic potential, ecology and presence of endohyphal bacteria is reflected in genomic diversity of Mucoromycotina.</title>
        <authorList>
            <person name="Muszewska A."/>
            <person name="Okrasinska A."/>
            <person name="Steczkiewicz K."/>
            <person name="Drgas O."/>
            <person name="Orlowska M."/>
            <person name="Perlinska-Lenart U."/>
            <person name="Aleksandrzak-Piekarczyk T."/>
            <person name="Szatraj K."/>
            <person name="Zielenkiewicz U."/>
            <person name="Pilsyk S."/>
            <person name="Malc E."/>
            <person name="Mieczkowski P."/>
            <person name="Kruszewska J.S."/>
            <person name="Biernat P."/>
            <person name="Pawlowska J."/>
        </authorList>
    </citation>
    <scope>NUCLEOTIDE SEQUENCE</scope>
    <source>
        <strain evidence="3">WA0000067209</strain>
    </source>
</reference>
<accession>A0A8H7PD62</accession>
<organism evidence="3 4">
    <name type="scientific">Mortierella isabellina</name>
    <name type="common">Filamentous fungus</name>
    <name type="synonym">Umbelopsis isabellina</name>
    <dbReference type="NCBI Taxonomy" id="91625"/>
    <lineage>
        <taxon>Eukaryota</taxon>
        <taxon>Fungi</taxon>
        <taxon>Fungi incertae sedis</taxon>
        <taxon>Mucoromycota</taxon>
        <taxon>Mucoromycotina</taxon>
        <taxon>Umbelopsidomycetes</taxon>
        <taxon>Umbelopsidales</taxon>
        <taxon>Umbelopsidaceae</taxon>
        <taxon>Umbelopsis</taxon>
    </lineage>
</organism>
<proteinExistence type="predicted"/>
<dbReference type="InterPro" id="IPR018466">
    <property type="entry name" value="Kre9/Knh1-like_N"/>
</dbReference>
<feature type="domain" description="Yeast cell wall synthesis Kre9/Knh1-like N-terminal" evidence="2">
    <location>
        <begin position="41"/>
        <end position="132"/>
    </location>
</feature>
<evidence type="ECO:0000259" key="2">
    <source>
        <dbReference type="Pfam" id="PF10342"/>
    </source>
</evidence>